<sequence length="221" mass="24673">MLSVWVKFVATLKALLQEIAASRKGVKPSFEAVHVIKTFLILYENEPMGRNTLSKMLGLSITSTRTLIRRMREWSLVNVDVIGGCYLTERGREVATKILNTVPKVCDVSKVLGEDLRLAGYAWASLIRHGVPLIEKIGIINVRDRVIAYGSKAALIVFISNGQAYIPPDYSLNEMKYGSLKRLREFLVASDKDAILVSFSEDVTKAERALLNVIIDLFLDS</sequence>
<keyword evidence="2" id="KW-0547">Nucleotide-binding</keyword>
<gene>
    <name evidence="6" type="ORF">ENO26_00455</name>
</gene>
<reference evidence="6" key="1">
    <citation type="journal article" date="2020" name="mSystems">
        <title>Genome- and Community-Level Interaction Insights into Carbon Utilization and Element Cycling Functions of Hydrothermarchaeota in Hydrothermal Sediment.</title>
        <authorList>
            <person name="Zhou Z."/>
            <person name="Liu Y."/>
            <person name="Xu W."/>
            <person name="Pan J."/>
            <person name="Luo Z.H."/>
            <person name="Li M."/>
        </authorList>
    </citation>
    <scope>NUCLEOTIDE SEQUENCE [LARGE SCALE GENOMIC DNA]</scope>
    <source>
        <strain evidence="6">SpSt-125</strain>
    </source>
</reference>
<evidence type="ECO:0000256" key="1">
    <source>
        <dbReference type="ARBA" id="ARBA00022598"/>
    </source>
</evidence>
<evidence type="ECO:0000256" key="4">
    <source>
        <dbReference type="ARBA" id="ARBA00022917"/>
    </source>
</evidence>
<dbReference type="InterPro" id="IPR036388">
    <property type="entry name" value="WH-like_DNA-bd_sf"/>
</dbReference>
<dbReference type="GO" id="GO:0005737">
    <property type="term" value="C:cytoplasm"/>
    <property type="evidence" value="ECO:0007669"/>
    <property type="project" value="InterPro"/>
</dbReference>
<dbReference type="AlphaFoldDB" id="A0A7J2U154"/>
<dbReference type="Gene3D" id="3.30.1360.30">
    <property type="entry name" value="GAD-like domain"/>
    <property type="match status" value="1"/>
</dbReference>
<dbReference type="SUPFAM" id="SSF55261">
    <property type="entry name" value="GAD domain-like"/>
    <property type="match status" value="1"/>
</dbReference>
<comment type="caution">
    <text evidence="6">The sequence shown here is derived from an EMBL/GenBank/DDBJ whole genome shotgun (WGS) entry which is preliminary data.</text>
</comment>
<evidence type="ECO:0000313" key="6">
    <source>
        <dbReference type="EMBL" id="HEM66047.1"/>
    </source>
</evidence>
<accession>A0A7J2U154</accession>
<evidence type="ECO:0000256" key="2">
    <source>
        <dbReference type="ARBA" id="ARBA00022741"/>
    </source>
</evidence>
<keyword evidence="1" id="KW-0436">Ligase</keyword>
<dbReference type="InterPro" id="IPR004115">
    <property type="entry name" value="GAD-like_sf"/>
</dbReference>
<dbReference type="GO" id="GO:0006412">
    <property type="term" value="P:translation"/>
    <property type="evidence" value="ECO:0007669"/>
    <property type="project" value="UniProtKB-KW"/>
</dbReference>
<protein>
    <submittedName>
        <fullName evidence="6">DUF4443 domain-containing protein</fullName>
    </submittedName>
</protein>
<evidence type="ECO:0000259" key="5">
    <source>
        <dbReference type="Pfam" id="PF14544"/>
    </source>
</evidence>
<dbReference type="InterPro" id="IPR029349">
    <property type="entry name" value="DUF4443"/>
</dbReference>
<feature type="domain" description="DUF4443" evidence="5">
    <location>
        <begin position="122"/>
        <end position="217"/>
    </location>
</feature>
<keyword evidence="3" id="KW-0067">ATP-binding</keyword>
<evidence type="ECO:0000256" key="3">
    <source>
        <dbReference type="ARBA" id="ARBA00022840"/>
    </source>
</evidence>
<dbReference type="SUPFAM" id="SSF46785">
    <property type="entry name" value="Winged helix' DNA-binding domain"/>
    <property type="match status" value="1"/>
</dbReference>
<proteinExistence type="predicted"/>
<dbReference type="GO" id="GO:0005524">
    <property type="term" value="F:ATP binding"/>
    <property type="evidence" value="ECO:0007669"/>
    <property type="project" value="UniProtKB-KW"/>
</dbReference>
<dbReference type="Pfam" id="PF14544">
    <property type="entry name" value="DUF4443"/>
    <property type="match status" value="1"/>
</dbReference>
<dbReference type="GO" id="GO:0004812">
    <property type="term" value="F:aminoacyl-tRNA ligase activity"/>
    <property type="evidence" value="ECO:0007669"/>
    <property type="project" value="InterPro"/>
</dbReference>
<keyword evidence="4" id="KW-0648">Protein biosynthesis</keyword>
<organism evidence="6">
    <name type="scientific">Ignisphaera aggregans</name>
    <dbReference type="NCBI Taxonomy" id="334771"/>
    <lineage>
        <taxon>Archaea</taxon>
        <taxon>Thermoproteota</taxon>
        <taxon>Thermoprotei</taxon>
        <taxon>Desulfurococcales</taxon>
        <taxon>Desulfurococcaceae</taxon>
        <taxon>Ignisphaera</taxon>
    </lineage>
</organism>
<dbReference type="EMBL" id="DSEU01000001">
    <property type="protein sequence ID" value="HEM66047.1"/>
    <property type="molecule type" value="Genomic_DNA"/>
</dbReference>
<dbReference type="Gene3D" id="1.10.10.10">
    <property type="entry name" value="Winged helix-like DNA-binding domain superfamily/Winged helix DNA-binding domain"/>
    <property type="match status" value="1"/>
</dbReference>
<name>A0A7J2U154_9CREN</name>
<dbReference type="InterPro" id="IPR036390">
    <property type="entry name" value="WH_DNA-bd_sf"/>
</dbReference>